<dbReference type="EnsemblBacteria" id="AAW85906">
    <property type="protein sequence ID" value="AAW85906"/>
    <property type="gene ID" value="VF_1411"/>
</dbReference>
<dbReference type="Proteomes" id="UP000000537">
    <property type="component" value="Chromosome I"/>
</dbReference>
<evidence type="ECO:0000256" key="1">
    <source>
        <dbReference type="ARBA" id="ARBA00007074"/>
    </source>
</evidence>
<dbReference type="PATRIC" id="fig|312309.11.peg.1424"/>
<evidence type="ECO:0000256" key="2">
    <source>
        <dbReference type="ARBA" id="ARBA00022670"/>
    </source>
</evidence>
<dbReference type="PANTHER" id="PTHR47360:SF1">
    <property type="entry name" value="ENDOPEPTIDASE NLPC-RELATED"/>
    <property type="match status" value="1"/>
</dbReference>
<evidence type="ECO:0000256" key="3">
    <source>
        <dbReference type="ARBA" id="ARBA00022729"/>
    </source>
</evidence>
<dbReference type="Gene3D" id="3.90.1720.10">
    <property type="entry name" value="endopeptidase domain like (from Nostoc punctiforme)"/>
    <property type="match status" value="1"/>
</dbReference>
<dbReference type="PROSITE" id="PS51935">
    <property type="entry name" value="NLPC_P60"/>
    <property type="match status" value="1"/>
</dbReference>
<protein>
    <submittedName>
        <fullName evidence="7">Lipoprotein NlpC</fullName>
    </submittedName>
</protein>
<dbReference type="eggNOG" id="COG0791">
    <property type="taxonomic scope" value="Bacteria"/>
</dbReference>
<evidence type="ECO:0000313" key="7">
    <source>
        <dbReference type="EMBL" id="AAW85906.1"/>
    </source>
</evidence>
<dbReference type="InterPro" id="IPR000064">
    <property type="entry name" value="NLP_P60_dom"/>
</dbReference>
<dbReference type="Pfam" id="PF00877">
    <property type="entry name" value="NLPC_P60"/>
    <property type="match status" value="1"/>
</dbReference>
<evidence type="ECO:0000259" key="6">
    <source>
        <dbReference type="PROSITE" id="PS51935"/>
    </source>
</evidence>
<accession>Q5E4Z0</accession>
<dbReference type="OrthoDB" id="9807055at2"/>
<dbReference type="InterPro" id="IPR052062">
    <property type="entry name" value="Murein_DD/LD_carboxypeptidase"/>
</dbReference>
<dbReference type="HOGENOM" id="CLU_016043_9_3_6"/>
<feature type="domain" description="NlpC/P60" evidence="6">
    <location>
        <begin position="58"/>
        <end position="179"/>
    </location>
</feature>
<comment type="similarity">
    <text evidence="1">Belongs to the peptidase C40 family.</text>
</comment>
<dbReference type="GO" id="GO:0008234">
    <property type="term" value="F:cysteine-type peptidase activity"/>
    <property type="evidence" value="ECO:0007669"/>
    <property type="project" value="UniProtKB-KW"/>
</dbReference>
<keyword evidence="2" id="KW-0645">Protease</keyword>
<keyword evidence="4" id="KW-0378">Hydrolase</keyword>
<name>Q5E4Z0_ALIF1</name>
<proteinExistence type="inferred from homology"/>
<evidence type="ECO:0000313" key="8">
    <source>
        <dbReference type="Proteomes" id="UP000000537"/>
    </source>
</evidence>
<keyword evidence="3" id="KW-0732">Signal</keyword>
<keyword evidence="7" id="KW-0449">Lipoprotein</keyword>
<dbReference type="STRING" id="312309.VF_1411"/>
<dbReference type="SUPFAM" id="SSF54001">
    <property type="entry name" value="Cysteine proteinases"/>
    <property type="match status" value="1"/>
</dbReference>
<dbReference type="MEROPS" id="C40.004"/>
<dbReference type="EMBL" id="CP000020">
    <property type="protein sequence ID" value="AAW85906.1"/>
    <property type="molecule type" value="Genomic_DNA"/>
</dbReference>
<reference evidence="7 8" key="1">
    <citation type="journal article" date="2005" name="Proc. Natl. Acad. Sci. U.S.A.">
        <title>Complete genome sequence of Vibrio fischeri: a symbiotic bacterium with pathogenic congeners.</title>
        <authorList>
            <person name="Ruby E.G."/>
            <person name="Urbanowski M."/>
            <person name="Campbell J."/>
            <person name="Dunn A."/>
            <person name="Faini M."/>
            <person name="Gunsalus R."/>
            <person name="Lostroh P."/>
            <person name="Lupp C."/>
            <person name="McCann J."/>
            <person name="Millikan D."/>
            <person name="Schaefer A."/>
            <person name="Stabb E."/>
            <person name="Stevens A."/>
            <person name="Visick K."/>
            <person name="Whistler C."/>
            <person name="Greenberg E.P."/>
        </authorList>
    </citation>
    <scope>NUCLEOTIDE SEQUENCE [LARGE SCALE GENOMIC DNA]</scope>
    <source>
        <strain evidence="8">ATCC 700601 / ES114</strain>
    </source>
</reference>
<evidence type="ECO:0000256" key="5">
    <source>
        <dbReference type="ARBA" id="ARBA00022807"/>
    </source>
</evidence>
<reference evidence="7 8" key="2">
    <citation type="journal article" date="2008" name="BMC Genomics">
        <title>Comparative genomics-based investigation of resequencing targets in Vibrio fischeri: focus on point miscalls and artefactual expansions.</title>
        <authorList>
            <person name="Mandel M.J."/>
            <person name="Stabb E.V."/>
            <person name="Ruby E.G."/>
        </authorList>
    </citation>
    <scope>NUCLEOTIDE SEQUENCE [LARGE SCALE GENOMIC DNA]</scope>
    <source>
        <strain evidence="8">ATCC 700601 / ES114</strain>
    </source>
</reference>
<gene>
    <name evidence="7" type="primary">nlpC</name>
    <name evidence="7" type="ordered locus">VF_1411</name>
</gene>
<dbReference type="InterPro" id="IPR038765">
    <property type="entry name" value="Papain-like_cys_pep_sf"/>
</dbReference>
<dbReference type="AlphaFoldDB" id="Q5E4Z0"/>
<dbReference type="KEGG" id="vfi:VF_1411"/>
<organism evidence="7 8">
    <name type="scientific">Aliivibrio fischeri (strain ATCC 700601 / ES114)</name>
    <name type="common">Vibrio fischeri</name>
    <dbReference type="NCBI Taxonomy" id="312309"/>
    <lineage>
        <taxon>Bacteria</taxon>
        <taxon>Pseudomonadati</taxon>
        <taxon>Pseudomonadota</taxon>
        <taxon>Gammaproteobacteria</taxon>
        <taxon>Vibrionales</taxon>
        <taxon>Vibrionaceae</taxon>
        <taxon>Aliivibrio</taxon>
    </lineage>
</organism>
<sequence>MLIPVKFIQNSYLHFLYRLVMFRHLFAIFTVVGLLGCSSTPPVAELSKQEITTQHPQLSSSDAYQDYFYQWQGVPYKYGGTSKNGVDCSAFTQNAFDVLHRLSLPRTTEYQATSGTQIALANAKKGDLIFFKTSVKVRHVGVYIGNREFMHASTSKGVIISSLDNPYWKKAFWQVRRVL</sequence>
<keyword evidence="5" id="KW-0788">Thiol protease</keyword>
<evidence type="ECO:0000256" key="4">
    <source>
        <dbReference type="ARBA" id="ARBA00022801"/>
    </source>
</evidence>
<dbReference type="GO" id="GO:0006508">
    <property type="term" value="P:proteolysis"/>
    <property type="evidence" value="ECO:0007669"/>
    <property type="project" value="UniProtKB-KW"/>
</dbReference>
<dbReference type="PANTHER" id="PTHR47360">
    <property type="entry name" value="MUREIN DD-ENDOPEPTIDASE MEPS/MUREIN LD-CARBOXYPEPTIDASE"/>
    <property type="match status" value="1"/>
</dbReference>
<keyword evidence="8" id="KW-1185">Reference proteome</keyword>